<comment type="caution">
    <text evidence="3">The sequence shown here is derived from an EMBL/GenBank/DDBJ whole genome shotgun (WGS) entry which is preliminary data.</text>
</comment>
<feature type="domain" description="PH" evidence="2">
    <location>
        <begin position="1"/>
        <end position="107"/>
    </location>
</feature>
<accession>A0AAN9G520</accession>
<protein>
    <recommendedName>
        <fullName evidence="2">PH domain-containing protein</fullName>
    </recommendedName>
</protein>
<dbReference type="AlphaFoldDB" id="A0AAN9G520"/>
<dbReference type="InterPro" id="IPR057606">
    <property type="entry name" value="SynGAP1-like_PH"/>
</dbReference>
<feature type="chain" id="PRO_5042927195" description="PH domain-containing protein" evidence="1">
    <location>
        <begin position="23"/>
        <end position="135"/>
    </location>
</feature>
<evidence type="ECO:0000256" key="1">
    <source>
        <dbReference type="SAM" id="SignalP"/>
    </source>
</evidence>
<organism evidence="3 4">
    <name type="scientific">Littorina saxatilis</name>
    <dbReference type="NCBI Taxonomy" id="31220"/>
    <lineage>
        <taxon>Eukaryota</taxon>
        <taxon>Metazoa</taxon>
        <taxon>Spiralia</taxon>
        <taxon>Lophotrochozoa</taxon>
        <taxon>Mollusca</taxon>
        <taxon>Gastropoda</taxon>
        <taxon>Caenogastropoda</taxon>
        <taxon>Littorinimorpha</taxon>
        <taxon>Littorinoidea</taxon>
        <taxon>Littorinidae</taxon>
        <taxon>Littorina</taxon>
    </lineage>
</organism>
<dbReference type="PANTHER" id="PTHR10194:SF60">
    <property type="entry name" value="RAS GTPASE-ACTIVATING PROTEIN RASKOL"/>
    <property type="match status" value="1"/>
</dbReference>
<keyword evidence="4" id="KW-1185">Reference proteome</keyword>
<evidence type="ECO:0000259" key="2">
    <source>
        <dbReference type="PROSITE" id="PS50003"/>
    </source>
</evidence>
<name>A0AAN9G520_9CAEN</name>
<dbReference type="EMBL" id="JBAMIC010000018">
    <property type="protein sequence ID" value="KAK7095147.1"/>
    <property type="molecule type" value="Genomic_DNA"/>
</dbReference>
<dbReference type="Gene3D" id="2.30.29.30">
    <property type="entry name" value="Pleckstrin-homology domain (PH domain)/Phosphotyrosine-binding domain (PTB)"/>
    <property type="match status" value="1"/>
</dbReference>
<proteinExistence type="predicted"/>
<dbReference type="InterPro" id="IPR001849">
    <property type="entry name" value="PH_domain"/>
</dbReference>
<dbReference type="Pfam" id="PF25321">
    <property type="entry name" value="PH_RASGAP"/>
    <property type="match status" value="1"/>
</dbReference>
<dbReference type="PANTHER" id="PTHR10194">
    <property type="entry name" value="RAS GTPASE-ACTIVATING PROTEINS"/>
    <property type="match status" value="1"/>
</dbReference>
<evidence type="ECO:0000313" key="3">
    <source>
        <dbReference type="EMBL" id="KAK7095147.1"/>
    </source>
</evidence>
<gene>
    <name evidence="3" type="ORF">V1264_006593</name>
</gene>
<keyword evidence="1" id="KW-0732">Signal</keyword>
<sequence>MCVSKRLLARFLPLWFLQVWDSLFSCWSLISSRIRTSRSHESLLSNPSAMQAVDVTTRDTEVKPVHHSVLSQDHCFHITTSHGSKYISCRTAEERDKWLSSLRRTIRPNQEHVRRSDSSLKLWIVEAKNVQPKKR</sequence>
<dbReference type="SUPFAM" id="SSF50729">
    <property type="entry name" value="PH domain-like"/>
    <property type="match status" value="1"/>
</dbReference>
<feature type="signal peptide" evidence="1">
    <location>
        <begin position="1"/>
        <end position="22"/>
    </location>
</feature>
<reference evidence="3 4" key="1">
    <citation type="submission" date="2024-02" db="EMBL/GenBank/DDBJ databases">
        <title>Chromosome-scale genome assembly of the rough periwinkle Littorina saxatilis.</title>
        <authorList>
            <person name="De Jode A."/>
            <person name="Faria R."/>
            <person name="Formenti G."/>
            <person name="Sims Y."/>
            <person name="Smith T.P."/>
            <person name="Tracey A."/>
            <person name="Wood J.M.D."/>
            <person name="Zagrodzka Z.B."/>
            <person name="Johannesson K."/>
            <person name="Butlin R.K."/>
            <person name="Leder E.H."/>
        </authorList>
    </citation>
    <scope>NUCLEOTIDE SEQUENCE [LARGE SCALE GENOMIC DNA]</scope>
    <source>
        <strain evidence="3">Snail1</strain>
        <tissue evidence="3">Muscle</tissue>
    </source>
</reference>
<evidence type="ECO:0000313" key="4">
    <source>
        <dbReference type="Proteomes" id="UP001374579"/>
    </source>
</evidence>
<dbReference type="PROSITE" id="PS50003">
    <property type="entry name" value="PH_DOMAIN"/>
    <property type="match status" value="1"/>
</dbReference>
<dbReference type="InterPro" id="IPR011993">
    <property type="entry name" value="PH-like_dom_sf"/>
</dbReference>
<dbReference type="InterPro" id="IPR039360">
    <property type="entry name" value="Ras_GTPase"/>
</dbReference>
<dbReference type="Proteomes" id="UP001374579">
    <property type="component" value="Unassembled WGS sequence"/>
</dbReference>